<dbReference type="Gene3D" id="1.10.357.10">
    <property type="entry name" value="Tetracycline Repressor, domain 2"/>
    <property type="match status" value="1"/>
</dbReference>
<dbReference type="InterPro" id="IPR050109">
    <property type="entry name" value="HTH-type_TetR-like_transc_reg"/>
</dbReference>
<evidence type="ECO:0000256" key="3">
    <source>
        <dbReference type="ARBA" id="ARBA00023163"/>
    </source>
</evidence>
<keyword evidence="2 4" id="KW-0238">DNA-binding</keyword>
<evidence type="ECO:0000256" key="1">
    <source>
        <dbReference type="ARBA" id="ARBA00023015"/>
    </source>
</evidence>
<accession>A0AAE3A954</accession>
<protein>
    <submittedName>
        <fullName evidence="6">TetR/AcrR family transcriptional regulator</fullName>
    </submittedName>
</protein>
<dbReference type="PANTHER" id="PTHR30055:SF234">
    <property type="entry name" value="HTH-TYPE TRANSCRIPTIONAL REGULATOR BETI"/>
    <property type="match status" value="1"/>
</dbReference>
<dbReference type="Pfam" id="PF00440">
    <property type="entry name" value="TetR_N"/>
    <property type="match status" value="1"/>
</dbReference>
<evidence type="ECO:0000313" key="6">
    <source>
        <dbReference type="EMBL" id="MCC2128266.1"/>
    </source>
</evidence>
<dbReference type="GO" id="GO:0000976">
    <property type="term" value="F:transcription cis-regulatory region binding"/>
    <property type="evidence" value="ECO:0007669"/>
    <property type="project" value="TreeGrafter"/>
</dbReference>
<dbReference type="PRINTS" id="PR00455">
    <property type="entry name" value="HTHTETR"/>
</dbReference>
<dbReference type="Proteomes" id="UP001199319">
    <property type="component" value="Unassembled WGS sequence"/>
</dbReference>
<evidence type="ECO:0000256" key="4">
    <source>
        <dbReference type="PROSITE-ProRule" id="PRU00335"/>
    </source>
</evidence>
<feature type="DNA-binding region" description="H-T-H motif" evidence="4">
    <location>
        <begin position="29"/>
        <end position="48"/>
    </location>
</feature>
<name>A0AAE3A954_9FIRM</name>
<dbReference type="RefSeq" id="WP_302927672.1">
    <property type="nucleotide sequence ID" value="NZ_JAJEPW010000003.1"/>
</dbReference>
<dbReference type="PANTHER" id="PTHR30055">
    <property type="entry name" value="HTH-TYPE TRANSCRIPTIONAL REGULATOR RUTR"/>
    <property type="match status" value="1"/>
</dbReference>
<dbReference type="EMBL" id="JAJEPW010000003">
    <property type="protein sequence ID" value="MCC2128266.1"/>
    <property type="molecule type" value="Genomic_DNA"/>
</dbReference>
<comment type="caution">
    <text evidence="6">The sequence shown here is derived from an EMBL/GenBank/DDBJ whole genome shotgun (WGS) entry which is preliminary data.</text>
</comment>
<reference evidence="6" key="1">
    <citation type="submission" date="2021-10" db="EMBL/GenBank/DDBJ databases">
        <title>Anaerobic single-cell dispensing facilitates the cultivation of human gut bacteria.</title>
        <authorList>
            <person name="Afrizal A."/>
        </authorList>
    </citation>
    <scope>NUCLEOTIDE SEQUENCE</scope>
    <source>
        <strain evidence="6">CLA-AA-H272</strain>
    </source>
</reference>
<evidence type="ECO:0000259" key="5">
    <source>
        <dbReference type="PROSITE" id="PS50977"/>
    </source>
</evidence>
<feature type="domain" description="HTH tetR-type" evidence="5">
    <location>
        <begin position="6"/>
        <end position="66"/>
    </location>
</feature>
<dbReference type="SUPFAM" id="SSF46689">
    <property type="entry name" value="Homeodomain-like"/>
    <property type="match status" value="1"/>
</dbReference>
<dbReference type="InterPro" id="IPR009057">
    <property type="entry name" value="Homeodomain-like_sf"/>
</dbReference>
<keyword evidence="7" id="KW-1185">Reference proteome</keyword>
<dbReference type="PROSITE" id="PS50977">
    <property type="entry name" value="HTH_TETR_2"/>
    <property type="match status" value="1"/>
</dbReference>
<organism evidence="6 7">
    <name type="scientific">Brotocaccenecus cirricatena</name>
    <dbReference type="NCBI Taxonomy" id="3064195"/>
    <lineage>
        <taxon>Bacteria</taxon>
        <taxon>Bacillati</taxon>
        <taxon>Bacillota</taxon>
        <taxon>Clostridia</taxon>
        <taxon>Eubacteriales</taxon>
        <taxon>Oscillospiraceae</taxon>
        <taxon>Brotocaccenecus</taxon>
    </lineage>
</organism>
<dbReference type="GO" id="GO:0003700">
    <property type="term" value="F:DNA-binding transcription factor activity"/>
    <property type="evidence" value="ECO:0007669"/>
    <property type="project" value="TreeGrafter"/>
</dbReference>
<keyword evidence="3" id="KW-0804">Transcription</keyword>
<dbReference type="AlphaFoldDB" id="A0AAE3A954"/>
<dbReference type="InterPro" id="IPR001647">
    <property type="entry name" value="HTH_TetR"/>
</dbReference>
<gene>
    <name evidence="6" type="ORF">LKD37_01810</name>
</gene>
<keyword evidence="1" id="KW-0805">Transcription regulation</keyword>
<proteinExistence type="predicted"/>
<evidence type="ECO:0000313" key="7">
    <source>
        <dbReference type="Proteomes" id="UP001199319"/>
    </source>
</evidence>
<evidence type="ECO:0000256" key="2">
    <source>
        <dbReference type="ARBA" id="ARBA00023125"/>
    </source>
</evidence>
<sequence length="208" mass="23451">MALRDHTLDNKIITAARQEFSAKGYSSASLRKIAEKAGVTVGAIQTRYKSKDELFGCLLEPLLREIEALFQNTKAEYYASTDADLLTALKVSMQHESAAILHLIFDHYEEAVLLLCRSTGSSFEHYFEGIVQSKIKESIVFFRNSGFTGMDEKLLGLLISAQFDSYRRIVSECTDRKAAETYMDALMAYHIGGWSAFFESVNKSREDK</sequence>